<reference evidence="1" key="1">
    <citation type="journal article" date="2014" name="Int. J. Syst. Evol. Microbiol.">
        <title>Complete genome sequence of Corynebacterium casei LMG S-19264T (=DSM 44701T), isolated from a smear-ripened cheese.</title>
        <authorList>
            <consortium name="US DOE Joint Genome Institute (JGI-PGF)"/>
            <person name="Walter F."/>
            <person name="Albersmeier A."/>
            <person name="Kalinowski J."/>
            <person name="Ruckert C."/>
        </authorList>
    </citation>
    <scope>NUCLEOTIDE SEQUENCE</scope>
    <source>
        <strain evidence="1">JCM 4059</strain>
    </source>
</reference>
<comment type="caution">
    <text evidence="1">The sequence shown here is derived from an EMBL/GenBank/DDBJ whole genome shotgun (WGS) entry which is preliminary data.</text>
</comment>
<evidence type="ECO:0000313" key="1">
    <source>
        <dbReference type="EMBL" id="GHF38671.1"/>
    </source>
</evidence>
<dbReference type="AlphaFoldDB" id="A0A919EAZ9"/>
<protein>
    <submittedName>
        <fullName evidence="1">Uncharacterized protein</fullName>
    </submittedName>
</protein>
<proteinExistence type="predicted"/>
<dbReference type="Proteomes" id="UP000638313">
    <property type="component" value="Unassembled WGS sequence"/>
</dbReference>
<evidence type="ECO:0000313" key="2">
    <source>
        <dbReference type="Proteomes" id="UP000638313"/>
    </source>
</evidence>
<reference evidence="1" key="2">
    <citation type="submission" date="2020-09" db="EMBL/GenBank/DDBJ databases">
        <authorList>
            <person name="Sun Q."/>
            <person name="Ohkuma M."/>
        </authorList>
    </citation>
    <scope>NUCLEOTIDE SEQUENCE</scope>
    <source>
        <strain evidence="1">JCM 4059</strain>
    </source>
</reference>
<organism evidence="1 2">
    <name type="scientific">Streptomyces mashuensis</name>
    <dbReference type="NCBI Taxonomy" id="33904"/>
    <lineage>
        <taxon>Bacteria</taxon>
        <taxon>Bacillati</taxon>
        <taxon>Actinomycetota</taxon>
        <taxon>Actinomycetes</taxon>
        <taxon>Kitasatosporales</taxon>
        <taxon>Streptomycetaceae</taxon>
        <taxon>Streptomyces</taxon>
    </lineage>
</organism>
<accession>A0A919EAZ9</accession>
<sequence>MARSYNPVMTWNGKGWVEVTKKVWNGTAWVEKPTVRYWDGQEWMTRPPEAREFATYAGSTSSSVTAKRYATLRVPPGTRVNDYIVSICASMSGLPRLLSPAGRMPQVLGSNQDEISLAVACWPYTGADDQVLWDLGASPQATLINLAYRNGDIAQQSLTPVSDMQVYKAVDKVPLMASRDFMSVFVALTVSRQVTSYQWPEGLIPRESALGRFGSYEISVLTAETPGAGASAGTLDLNTAVDTAALYLVTIPGRSDGKPTWILGDDRASLLGTSTYLG</sequence>
<keyword evidence="2" id="KW-1185">Reference proteome</keyword>
<gene>
    <name evidence="1" type="ORF">GCM10010218_19840</name>
</gene>
<dbReference type="EMBL" id="BNBD01000003">
    <property type="protein sequence ID" value="GHF38671.1"/>
    <property type="molecule type" value="Genomic_DNA"/>
</dbReference>
<name>A0A919EAZ9_9ACTN</name>